<dbReference type="PANTHER" id="PTHR24220:SF86">
    <property type="entry name" value="ABC TRANSPORTER ABCH.1"/>
    <property type="match status" value="1"/>
</dbReference>
<evidence type="ECO:0000313" key="5">
    <source>
        <dbReference type="EMBL" id="SCM81444.1"/>
    </source>
</evidence>
<dbReference type="InterPro" id="IPR015854">
    <property type="entry name" value="ABC_transpr_LolD-like"/>
</dbReference>
<dbReference type="CDD" id="cd03255">
    <property type="entry name" value="ABC_MJ0796_LolCDE_FtsE"/>
    <property type="match status" value="1"/>
</dbReference>
<sequence>MREKWFAGLTAAGLPPAREDMAAVELMAVRKVYMTGAGEFAALKGVDLTVAQGEFAAVVGKSGSGKSTLINMITGIDRPTGGEVWVAGTPVHTLTENQIAVWRGRTLGVVFQFFQLLPTLTALENVMLPMDFCHVYDKAERPRRALELLEMVGVGQQAGKLPASLSGGQQQRVAIARSLANDPPLLVADEPTGNLDSRTAAAVIELFNELTRAGKSIVMVTHDQDLARQSSRIVTVAEGGIVPDGSTGVRDL</sequence>
<dbReference type="PROSITE" id="PS50893">
    <property type="entry name" value="ABC_TRANSPORTER_2"/>
    <property type="match status" value="1"/>
</dbReference>
<protein>
    <submittedName>
        <fullName evidence="5">Uncharacterized ABC transporter ATP-binding protein TM_0352</fullName>
    </submittedName>
</protein>
<dbReference type="InterPro" id="IPR017911">
    <property type="entry name" value="MacB-like_ATP-bd"/>
</dbReference>
<dbReference type="Gene3D" id="3.40.50.300">
    <property type="entry name" value="P-loop containing nucleotide triphosphate hydrolases"/>
    <property type="match status" value="1"/>
</dbReference>
<dbReference type="InterPro" id="IPR027417">
    <property type="entry name" value="P-loop_NTPase"/>
</dbReference>
<keyword evidence="2" id="KW-0547">Nucleotide-binding</keyword>
<dbReference type="AlphaFoldDB" id="A0A212LUY7"/>
<dbReference type="GO" id="GO:0005524">
    <property type="term" value="F:ATP binding"/>
    <property type="evidence" value="ECO:0007669"/>
    <property type="project" value="UniProtKB-KW"/>
</dbReference>
<gene>
    <name evidence="5" type="ORF">KL86SPO_31623</name>
</gene>
<dbReference type="GO" id="GO:0016887">
    <property type="term" value="F:ATP hydrolysis activity"/>
    <property type="evidence" value="ECO:0007669"/>
    <property type="project" value="InterPro"/>
</dbReference>
<name>A0A212LUY7_9FIRM</name>
<evidence type="ECO:0000256" key="3">
    <source>
        <dbReference type="ARBA" id="ARBA00022840"/>
    </source>
</evidence>
<dbReference type="RefSeq" id="WP_288184475.1">
    <property type="nucleotide sequence ID" value="NZ_LT608335.1"/>
</dbReference>
<keyword evidence="3 5" id="KW-0067">ATP-binding</keyword>
<dbReference type="GO" id="GO:0005886">
    <property type="term" value="C:plasma membrane"/>
    <property type="evidence" value="ECO:0007669"/>
    <property type="project" value="TreeGrafter"/>
</dbReference>
<proteinExistence type="predicted"/>
<dbReference type="FunFam" id="3.40.50.300:FF:000032">
    <property type="entry name" value="Export ABC transporter ATP-binding protein"/>
    <property type="match status" value="1"/>
</dbReference>
<evidence type="ECO:0000256" key="1">
    <source>
        <dbReference type="ARBA" id="ARBA00022448"/>
    </source>
</evidence>
<dbReference type="InterPro" id="IPR003439">
    <property type="entry name" value="ABC_transporter-like_ATP-bd"/>
</dbReference>
<dbReference type="GO" id="GO:0098796">
    <property type="term" value="C:membrane protein complex"/>
    <property type="evidence" value="ECO:0007669"/>
    <property type="project" value="UniProtKB-ARBA"/>
</dbReference>
<organism evidence="5">
    <name type="scientific">uncultured Sporomusa sp</name>
    <dbReference type="NCBI Taxonomy" id="307249"/>
    <lineage>
        <taxon>Bacteria</taxon>
        <taxon>Bacillati</taxon>
        <taxon>Bacillota</taxon>
        <taxon>Negativicutes</taxon>
        <taxon>Selenomonadales</taxon>
        <taxon>Sporomusaceae</taxon>
        <taxon>Sporomusa</taxon>
        <taxon>environmental samples</taxon>
    </lineage>
</organism>
<dbReference type="SUPFAM" id="SSF52540">
    <property type="entry name" value="P-loop containing nucleoside triphosphate hydrolases"/>
    <property type="match status" value="1"/>
</dbReference>
<dbReference type="PROSITE" id="PS00211">
    <property type="entry name" value="ABC_TRANSPORTER_1"/>
    <property type="match status" value="1"/>
</dbReference>
<dbReference type="InterPro" id="IPR017871">
    <property type="entry name" value="ABC_transporter-like_CS"/>
</dbReference>
<evidence type="ECO:0000259" key="4">
    <source>
        <dbReference type="PROSITE" id="PS50893"/>
    </source>
</evidence>
<evidence type="ECO:0000256" key="2">
    <source>
        <dbReference type="ARBA" id="ARBA00022741"/>
    </source>
</evidence>
<dbReference type="GO" id="GO:0022857">
    <property type="term" value="F:transmembrane transporter activity"/>
    <property type="evidence" value="ECO:0007669"/>
    <property type="project" value="TreeGrafter"/>
</dbReference>
<dbReference type="Pfam" id="PF00005">
    <property type="entry name" value="ABC_tran"/>
    <property type="match status" value="1"/>
</dbReference>
<keyword evidence="1" id="KW-0813">Transport</keyword>
<dbReference type="InterPro" id="IPR003593">
    <property type="entry name" value="AAA+_ATPase"/>
</dbReference>
<accession>A0A212LUY7</accession>
<dbReference type="EMBL" id="FMJE01000003">
    <property type="protein sequence ID" value="SCM81444.1"/>
    <property type="molecule type" value="Genomic_DNA"/>
</dbReference>
<dbReference type="PANTHER" id="PTHR24220">
    <property type="entry name" value="IMPORT ATP-BINDING PROTEIN"/>
    <property type="match status" value="1"/>
</dbReference>
<reference evidence="5" key="1">
    <citation type="submission" date="2016-08" db="EMBL/GenBank/DDBJ databases">
        <authorList>
            <person name="Seilhamer J.J."/>
        </authorList>
    </citation>
    <scope>NUCLEOTIDE SEQUENCE</scope>
    <source>
        <strain evidence="5">86</strain>
    </source>
</reference>
<feature type="domain" description="ABC transporter" evidence="4">
    <location>
        <begin position="24"/>
        <end position="252"/>
    </location>
</feature>
<dbReference type="SMART" id="SM00382">
    <property type="entry name" value="AAA"/>
    <property type="match status" value="1"/>
</dbReference>